<accession>A0A6G1LCH0</accession>
<dbReference type="Proteomes" id="UP000799436">
    <property type="component" value="Unassembled WGS sequence"/>
</dbReference>
<name>A0A6G1LCH0_9PEZI</name>
<evidence type="ECO:0000313" key="1">
    <source>
        <dbReference type="EMBL" id="KAF2770587.1"/>
    </source>
</evidence>
<protein>
    <submittedName>
        <fullName evidence="1">Uncharacterized protein</fullName>
    </submittedName>
</protein>
<proteinExistence type="predicted"/>
<organism evidence="1 2">
    <name type="scientific">Teratosphaeria nubilosa</name>
    <dbReference type="NCBI Taxonomy" id="161662"/>
    <lineage>
        <taxon>Eukaryota</taxon>
        <taxon>Fungi</taxon>
        <taxon>Dikarya</taxon>
        <taxon>Ascomycota</taxon>
        <taxon>Pezizomycotina</taxon>
        <taxon>Dothideomycetes</taxon>
        <taxon>Dothideomycetidae</taxon>
        <taxon>Mycosphaerellales</taxon>
        <taxon>Teratosphaeriaceae</taxon>
        <taxon>Teratosphaeria</taxon>
    </lineage>
</organism>
<keyword evidence="2" id="KW-1185">Reference proteome</keyword>
<sequence>MCSPAIGLLPWLRGSYGKSVSTGRGCTPVPEVESGVLGASARGVGLPDRRVPRTLYVRSGLRLVESRAGGEVAQTTGPSRDCHMYTPDALLPFQSQSDL</sequence>
<reference evidence="1" key="1">
    <citation type="journal article" date="2020" name="Stud. Mycol.">
        <title>101 Dothideomycetes genomes: a test case for predicting lifestyles and emergence of pathogens.</title>
        <authorList>
            <person name="Haridas S."/>
            <person name="Albert R."/>
            <person name="Binder M."/>
            <person name="Bloem J."/>
            <person name="Labutti K."/>
            <person name="Salamov A."/>
            <person name="Andreopoulos B."/>
            <person name="Baker S."/>
            <person name="Barry K."/>
            <person name="Bills G."/>
            <person name="Bluhm B."/>
            <person name="Cannon C."/>
            <person name="Castanera R."/>
            <person name="Culley D."/>
            <person name="Daum C."/>
            <person name="Ezra D."/>
            <person name="Gonzalez J."/>
            <person name="Henrissat B."/>
            <person name="Kuo A."/>
            <person name="Liang C."/>
            <person name="Lipzen A."/>
            <person name="Lutzoni F."/>
            <person name="Magnuson J."/>
            <person name="Mondo S."/>
            <person name="Nolan M."/>
            <person name="Ohm R."/>
            <person name="Pangilinan J."/>
            <person name="Park H.-J."/>
            <person name="Ramirez L."/>
            <person name="Alfaro M."/>
            <person name="Sun H."/>
            <person name="Tritt A."/>
            <person name="Yoshinaga Y."/>
            <person name="Zwiers L.-H."/>
            <person name="Turgeon B."/>
            <person name="Goodwin S."/>
            <person name="Spatafora J."/>
            <person name="Crous P."/>
            <person name="Grigoriev I."/>
        </authorList>
    </citation>
    <scope>NUCLEOTIDE SEQUENCE</scope>
    <source>
        <strain evidence="1">CBS 116005</strain>
    </source>
</reference>
<dbReference type="AlphaFoldDB" id="A0A6G1LCH0"/>
<gene>
    <name evidence="1" type="ORF">EJ03DRAFT_59305</name>
</gene>
<dbReference type="EMBL" id="ML995824">
    <property type="protein sequence ID" value="KAF2770587.1"/>
    <property type="molecule type" value="Genomic_DNA"/>
</dbReference>
<evidence type="ECO:0000313" key="2">
    <source>
        <dbReference type="Proteomes" id="UP000799436"/>
    </source>
</evidence>